<dbReference type="EMBL" id="LCBS01000005">
    <property type="protein sequence ID" value="KKS17210.1"/>
    <property type="molecule type" value="Genomic_DNA"/>
</dbReference>
<protein>
    <recommendedName>
        <fullName evidence="1">ASCH domain-containing protein</fullName>
    </recommendedName>
</protein>
<proteinExistence type="predicted"/>
<reference evidence="2 3" key="1">
    <citation type="journal article" date="2015" name="Nature">
        <title>rRNA introns, odd ribosomes, and small enigmatic genomes across a large radiation of phyla.</title>
        <authorList>
            <person name="Brown C.T."/>
            <person name="Hug L.A."/>
            <person name="Thomas B.C."/>
            <person name="Sharon I."/>
            <person name="Castelle C.J."/>
            <person name="Singh A."/>
            <person name="Wilkins M.J."/>
            <person name="Williams K.H."/>
            <person name="Banfield J.F."/>
        </authorList>
    </citation>
    <scope>NUCLEOTIDE SEQUENCE [LARGE SCALE GENOMIC DNA]</scope>
</reference>
<dbReference type="InterPro" id="IPR015947">
    <property type="entry name" value="PUA-like_sf"/>
</dbReference>
<dbReference type="InterPro" id="IPR007374">
    <property type="entry name" value="ASCH_domain"/>
</dbReference>
<evidence type="ECO:0000259" key="1">
    <source>
        <dbReference type="SMART" id="SM01022"/>
    </source>
</evidence>
<dbReference type="SMART" id="SM01022">
    <property type="entry name" value="ASCH"/>
    <property type="match status" value="1"/>
</dbReference>
<organism evidence="2 3">
    <name type="scientific">candidate division WWE3 bacterium GW2011_GWB1_41_6</name>
    <dbReference type="NCBI Taxonomy" id="1619112"/>
    <lineage>
        <taxon>Bacteria</taxon>
        <taxon>Katanobacteria</taxon>
    </lineage>
</organism>
<dbReference type="Gene3D" id="2.30.130.30">
    <property type="entry name" value="Hypothetical protein"/>
    <property type="match status" value="1"/>
</dbReference>
<dbReference type="SUPFAM" id="SSF88697">
    <property type="entry name" value="PUA domain-like"/>
    <property type="match status" value="1"/>
</dbReference>
<name>A0A0G0WWV1_UNCKA</name>
<comment type="caution">
    <text evidence="2">The sequence shown here is derived from an EMBL/GenBank/DDBJ whole genome shotgun (WGS) entry which is preliminary data.</text>
</comment>
<evidence type="ECO:0000313" key="3">
    <source>
        <dbReference type="Proteomes" id="UP000034163"/>
    </source>
</evidence>
<evidence type="ECO:0000313" key="2">
    <source>
        <dbReference type="EMBL" id="KKS17210.1"/>
    </source>
</evidence>
<feature type="domain" description="ASCH" evidence="1">
    <location>
        <begin position="4"/>
        <end position="108"/>
    </location>
</feature>
<sequence>MKTLKFSPDIVELILNGSKTTTWRLFDDKDIRKDNKIILIKKPELTPFAEAIVTGVSVKALKNLSEEDSIGHEFIESEKVMYKTYSNYYNREVSPETEVKIIRFEITKFY</sequence>
<gene>
    <name evidence="2" type="ORF">UU72_C0005G0017</name>
</gene>
<accession>A0A0G0WWV1</accession>
<dbReference type="Proteomes" id="UP000034163">
    <property type="component" value="Unassembled WGS sequence"/>
</dbReference>
<dbReference type="AlphaFoldDB" id="A0A0G0WWV1"/>
<dbReference type="Pfam" id="PF04266">
    <property type="entry name" value="ASCH"/>
    <property type="match status" value="1"/>
</dbReference>